<name>A0A0C9N0R6_9FUNG</name>
<keyword evidence="2" id="KW-1185">Reference proteome</keyword>
<dbReference type="AlphaFoldDB" id="A0A0C9N0R6"/>
<organism evidence="1">
    <name type="scientific">Mucor ambiguus</name>
    <dbReference type="NCBI Taxonomy" id="91626"/>
    <lineage>
        <taxon>Eukaryota</taxon>
        <taxon>Fungi</taxon>
        <taxon>Fungi incertae sedis</taxon>
        <taxon>Mucoromycota</taxon>
        <taxon>Mucoromycotina</taxon>
        <taxon>Mucoromycetes</taxon>
        <taxon>Mucorales</taxon>
        <taxon>Mucorineae</taxon>
        <taxon>Mucoraceae</taxon>
        <taxon>Mucor</taxon>
    </lineage>
</organism>
<sequence length="89" mass="10061">MGRSLRIFAKTQQYIANNIKNGKIDEPKGAVRFSAPQDVPMTTSGVKSMFRKKRFKAERKHDLPYGPKNSTLSFHVRLDGTFDTTTTVV</sequence>
<evidence type="ECO:0000313" key="1">
    <source>
        <dbReference type="EMBL" id="GAN08163.1"/>
    </source>
</evidence>
<gene>
    <name evidence="1" type="ORF">MAM1_0191c07670</name>
</gene>
<reference evidence="1" key="1">
    <citation type="submission" date="2014-09" db="EMBL/GenBank/DDBJ databases">
        <title>Draft genome sequence of an oleaginous Mucoromycotina fungus Mucor ambiguus NBRC6742.</title>
        <authorList>
            <person name="Takeda I."/>
            <person name="Yamane N."/>
            <person name="Morita T."/>
            <person name="Tamano K."/>
            <person name="Machida M."/>
            <person name="Baker S."/>
            <person name="Koike H."/>
        </authorList>
    </citation>
    <scope>NUCLEOTIDE SEQUENCE</scope>
    <source>
        <strain evidence="1">NBRC 6742</strain>
    </source>
</reference>
<dbReference type="Proteomes" id="UP000053815">
    <property type="component" value="Unassembled WGS sequence"/>
</dbReference>
<dbReference type="EMBL" id="DF836480">
    <property type="protein sequence ID" value="GAN08163.1"/>
    <property type="molecule type" value="Genomic_DNA"/>
</dbReference>
<proteinExistence type="predicted"/>
<protein>
    <submittedName>
        <fullName evidence="1">Uncharacterized protein</fullName>
    </submittedName>
</protein>
<evidence type="ECO:0000313" key="2">
    <source>
        <dbReference type="Proteomes" id="UP000053815"/>
    </source>
</evidence>
<accession>A0A0C9N0R6</accession>